<dbReference type="InterPro" id="IPR002919">
    <property type="entry name" value="TIL_dom"/>
</dbReference>
<dbReference type="AlphaFoldDB" id="A0A023FPM3"/>
<protein>
    <submittedName>
        <fullName evidence="3">Putative tick til 11</fullName>
    </submittedName>
</protein>
<dbReference type="InterPro" id="IPR036084">
    <property type="entry name" value="Ser_inhib-like_sf"/>
</dbReference>
<feature type="signal peptide" evidence="1">
    <location>
        <begin position="1"/>
        <end position="24"/>
    </location>
</feature>
<proteinExistence type="evidence at transcript level"/>
<feature type="chain" id="PRO_5001517118" evidence="1">
    <location>
        <begin position="25"/>
        <end position="98"/>
    </location>
</feature>
<dbReference type="SUPFAM" id="SSF57567">
    <property type="entry name" value="Serine protease inhibitors"/>
    <property type="match status" value="1"/>
</dbReference>
<dbReference type="Gene3D" id="2.10.25.10">
    <property type="entry name" value="Laminin"/>
    <property type="match status" value="1"/>
</dbReference>
<dbReference type="CDD" id="cd19941">
    <property type="entry name" value="TIL"/>
    <property type="match status" value="1"/>
</dbReference>
<reference evidence="3" key="1">
    <citation type="submission" date="2014-03" db="EMBL/GenBank/DDBJ databases">
        <title>The sialotranscriptome of Amblyomma triste, Amblyomma parvum and Amblyomma cajennense ticks, uncovered by 454-based RNA-seq.</title>
        <authorList>
            <person name="Garcia G.R."/>
            <person name="Gardinassi L.G."/>
            <person name="Ribeiro J.M."/>
            <person name="Anatriello E."/>
            <person name="Ferreira B.R."/>
            <person name="Moreira H.N."/>
            <person name="Mafra C."/>
            <person name="Olegario M.M."/>
            <person name="Szabo P.J."/>
            <person name="Miranda-Santos I.K."/>
            <person name="Maruyama S.R."/>
        </authorList>
    </citation>
    <scope>NUCLEOTIDE SEQUENCE</scope>
    <source>
        <strain evidence="3">Uberlandia</strain>
        <tissue evidence="3">Salivary glands</tissue>
    </source>
</reference>
<dbReference type="EMBL" id="GBBK01000795">
    <property type="protein sequence ID" value="JAC23687.1"/>
    <property type="molecule type" value="mRNA"/>
</dbReference>
<keyword evidence="1" id="KW-0732">Signal</keyword>
<evidence type="ECO:0000313" key="3">
    <source>
        <dbReference type="EMBL" id="JAC23687.1"/>
    </source>
</evidence>
<evidence type="ECO:0000259" key="2">
    <source>
        <dbReference type="Pfam" id="PF01826"/>
    </source>
</evidence>
<feature type="domain" description="TIL" evidence="2">
    <location>
        <begin position="39"/>
        <end position="94"/>
    </location>
</feature>
<dbReference type="Pfam" id="PF01826">
    <property type="entry name" value="TIL"/>
    <property type="match status" value="1"/>
</dbReference>
<name>A0A023FPM3_AMBCJ</name>
<sequence>MANMAALGILLLIAVCALMLQASADPRSPGMHVVRRCRKQNEVFKKCASSSCAEAKCWRPTVGPICTADCVYGCFCRKGFYRNRRGNCVTLRRCRRRG</sequence>
<evidence type="ECO:0000256" key="1">
    <source>
        <dbReference type="SAM" id="SignalP"/>
    </source>
</evidence>
<organism evidence="3">
    <name type="scientific">Amblyomma cajennense</name>
    <name type="common">Cayenne tick</name>
    <name type="synonym">Acarus cajennensis</name>
    <dbReference type="NCBI Taxonomy" id="34607"/>
    <lineage>
        <taxon>Eukaryota</taxon>
        <taxon>Metazoa</taxon>
        <taxon>Ecdysozoa</taxon>
        <taxon>Arthropoda</taxon>
        <taxon>Chelicerata</taxon>
        <taxon>Arachnida</taxon>
        <taxon>Acari</taxon>
        <taxon>Parasitiformes</taxon>
        <taxon>Ixodida</taxon>
        <taxon>Ixodoidea</taxon>
        <taxon>Ixodidae</taxon>
        <taxon>Amblyomminae</taxon>
        <taxon>Amblyomma</taxon>
    </lineage>
</organism>
<accession>A0A023FPM3</accession>